<protein>
    <submittedName>
        <fullName evidence="1">Uncharacterized protein</fullName>
    </submittedName>
</protein>
<gene>
    <name evidence="1" type="ORF">V8G54_003099</name>
</gene>
<dbReference type="Proteomes" id="UP001374535">
    <property type="component" value="Chromosome 1"/>
</dbReference>
<proteinExistence type="predicted"/>
<dbReference type="EMBL" id="CP144700">
    <property type="protein sequence ID" value="WVZ24555.1"/>
    <property type="molecule type" value="Genomic_DNA"/>
</dbReference>
<accession>A0AAQ3P9W4</accession>
<dbReference type="AlphaFoldDB" id="A0AAQ3P9W4"/>
<evidence type="ECO:0000313" key="2">
    <source>
        <dbReference type="Proteomes" id="UP001374535"/>
    </source>
</evidence>
<keyword evidence="2" id="KW-1185">Reference proteome</keyword>
<reference evidence="1 2" key="1">
    <citation type="journal article" date="2023" name="Life. Sci Alliance">
        <title>Evolutionary insights into 3D genome organization and epigenetic landscape of Vigna mungo.</title>
        <authorList>
            <person name="Junaid A."/>
            <person name="Singh B."/>
            <person name="Bhatia S."/>
        </authorList>
    </citation>
    <scope>NUCLEOTIDE SEQUENCE [LARGE SCALE GENOMIC DNA]</scope>
    <source>
        <strain evidence="1">Urdbean</strain>
    </source>
</reference>
<evidence type="ECO:0000313" key="1">
    <source>
        <dbReference type="EMBL" id="WVZ24555.1"/>
    </source>
</evidence>
<dbReference type="PROSITE" id="PS51257">
    <property type="entry name" value="PROKAR_LIPOPROTEIN"/>
    <property type="match status" value="1"/>
</dbReference>
<name>A0AAQ3P9W4_VIGMU</name>
<organism evidence="1 2">
    <name type="scientific">Vigna mungo</name>
    <name type="common">Black gram</name>
    <name type="synonym">Phaseolus mungo</name>
    <dbReference type="NCBI Taxonomy" id="3915"/>
    <lineage>
        <taxon>Eukaryota</taxon>
        <taxon>Viridiplantae</taxon>
        <taxon>Streptophyta</taxon>
        <taxon>Embryophyta</taxon>
        <taxon>Tracheophyta</taxon>
        <taxon>Spermatophyta</taxon>
        <taxon>Magnoliopsida</taxon>
        <taxon>eudicotyledons</taxon>
        <taxon>Gunneridae</taxon>
        <taxon>Pentapetalae</taxon>
        <taxon>rosids</taxon>
        <taxon>fabids</taxon>
        <taxon>Fabales</taxon>
        <taxon>Fabaceae</taxon>
        <taxon>Papilionoideae</taxon>
        <taxon>50 kb inversion clade</taxon>
        <taxon>NPAAA clade</taxon>
        <taxon>indigoferoid/millettioid clade</taxon>
        <taxon>Phaseoleae</taxon>
        <taxon>Vigna</taxon>
    </lineage>
</organism>
<sequence>MPKDPTGTTKASLHKKVLKDPNFGAHIGLGCVRTFSAFPPNYYVNIVLRNVIKVFVADICPPTKELMMETPKPVIRPLLLEEQNMDEIMRKLRNPHHQQPSTSKVTLNHLRMTVLMFTITPNLVWMTALVSDYSLPVSVTHALALVSDYSLCVSAYTGTGKAHSPSSSLQHLG</sequence>